<proteinExistence type="inferred from homology"/>
<accession>A0A2S7WNA9</accession>
<dbReference type="RefSeq" id="WP_105015346.1">
    <property type="nucleotide sequence ID" value="NZ_MSCN01000001.1"/>
</dbReference>
<evidence type="ECO:0000256" key="3">
    <source>
        <dbReference type="ARBA" id="ARBA00022741"/>
    </source>
</evidence>
<dbReference type="GO" id="GO:0009378">
    <property type="term" value="F:four-way junction helicase activity"/>
    <property type="evidence" value="ECO:0007669"/>
    <property type="project" value="TreeGrafter"/>
</dbReference>
<dbReference type="PROSITE" id="PS51192">
    <property type="entry name" value="HELICASE_ATP_BIND_1"/>
    <property type="match status" value="1"/>
</dbReference>
<dbReference type="Pfam" id="PF00271">
    <property type="entry name" value="Helicase_C"/>
    <property type="match status" value="1"/>
</dbReference>
<dbReference type="OrthoDB" id="9763310at2"/>
<dbReference type="InterPro" id="IPR036388">
    <property type="entry name" value="WH-like_DNA-bd_sf"/>
</dbReference>
<dbReference type="Proteomes" id="UP000238882">
    <property type="component" value="Unassembled WGS sequence"/>
</dbReference>
<keyword evidence="8" id="KW-0413">Isomerase</keyword>
<evidence type="ECO:0000256" key="12">
    <source>
        <dbReference type="ARBA" id="ARBA00044550"/>
    </source>
</evidence>
<dbReference type="CDD" id="cd17920">
    <property type="entry name" value="DEXHc_RecQ"/>
    <property type="match status" value="1"/>
</dbReference>
<dbReference type="GO" id="GO:0003677">
    <property type="term" value="F:DNA binding"/>
    <property type="evidence" value="ECO:0007669"/>
    <property type="project" value="UniProtKB-KW"/>
</dbReference>
<evidence type="ECO:0000256" key="11">
    <source>
        <dbReference type="ARBA" id="ARBA00044535"/>
    </source>
</evidence>
<dbReference type="InterPro" id="IPR011545">
    <property type="entry name" value="DEAD/DEAH_box_helicase_dom"/>
</dbReference>
<dbReference type="SMART" id="SM00487">
    <property type="entry name" value="DEXDc"/>
    <property type="match status" value="1"/>
</dbReference>
<keyword evidence="7" id="KW-0238">DNA-binding</keyword>
<feature type="domain" description="Helicase ATP-binding" evidence="13">
    <location>
        <begin position="25"/>
        <end position="193"/>
    </location>
</feature>
<dbReference type="GO" id="GO:0005524">
    <property type="term" value="F:ATP binding"/>
    <property type="evidence" value="ECO:0007669"/>
    <property type="project" value="UniProtKB-KW"/>
</dbReference>
<keyword evidence="4" id="KW-0378">Hydrolase</keyword>
<name>A0A2S7WNA9_9FLAO</name>
<dbReference type="InterPro" id="IPR032284">
    <property type="entry name" value="RecQ_Zn-bd"/>
</dbReference>
<evidence type="ECO:0000256" key="2">
    <source>
        <dbReference type="ARBA" id="ARBA00022723"/>
    </source>
</evidence>
<dbReference type="Gene3D" id="3.40.50.300">
    <property type="entry name" value="P-loop containing nucleotide triphosphate hydrolases"/>
    <property type="match status" value="2"/>
</dbReference>
<dbReference type="GO" id="GO:0006281">
    <property type="term" value="P:DNA repair"/>
    <property type="evidence" value="ECO:0007669"/>
    <property type="project" value="TreeGrafter"/>
</dbReference>
<dbReference type="GO" id="GO:0043138">
    <property type="term" value="F:3'-5' DNA helicase activity"/>
    <property type="evidence" value="ECO:0007669"/>
    <property type="project" value="UniProtKB-EC"/>
</dbReference>
<dbReference type="GO" id="GO:0005737">
    <property type="term" value="C:cytoplasm"/>
    <property type="evidence" value="ECO:0007669"/>
    <property type="project" value="TreeGrafter"/>
</dbReference>
<dbReference type="EMBL" id="MSCN01000001">
    <property type="protein sequence ID" value="PQJ78751.1"/>
    <property type="molecule type" value="Genomic_DNA"/>
</dbReference>
<organism evidence="15 16">
    <name type="scientific">Polaribacter porphyrae</name>
    <dbReference type="NCBI Taxonomy" id="1137780"/>
    <lineage>
        <taxon>Bacteria</taxon>
        <taxon>Pseudomonadati</taxon>
        <taxon>Bacteroidota</taxon>
        <taxon>Flavobacteriia</taxon>
        <taxon>Flavobacteriales</taxon>
        <taxon>Flavobacteriaceae</taxon>
    </lineage>
</organism>
<dbReference type="GO" id="GO:0043590">
    <property type="term" value="C:bacterial nucleoid"/>
    <property type="evidence" value="ECO:0007669"/>
    <property type="project" value="TreeGrafter"/>
</dbReference>
<keyword evidence="16" id="KW-1185">Reference proteome</keyword>
<evidence type="ECO:0000313" key="15">
    <source>
        <dbReference type="EMBL" id="PQJ78751.1"/>
    </source>
</evidence>
<dbReference type="InterPro" id="IPR014001">
    <property type="entry name" value="Helicase_ATP-bd"/>
</dbReference>
<keyword evidence="5 15" id="KW-0347">Helicase</keyword>
<dbReference type="EC" id="5.6.2.4" evidence="10"/>
<dbReference type="InterPro" id="IPR001650">
    <property type="entry name" value="Helicase_C-like"/>
</dbReference>
<comment type="catalytic activity">
    <reaction evidence="9">
        <text>Couples ATP hydrolysis with the unwinding of duplex DNA by translocating in the 3'-5' direction.</text>
        <dbReference type="EC" id="5.6.2.4"/>
    </reaction>
</comment>
<dbReference type="Pfam" id="PF16124">
    <property type="entry name" value="RecQ_Zn_bind"/>
    <property type="match status" value="1"/>
</dbReference>
<evidence type="ECO:0000256" key="5">
    <source>
        <dbReference type="ARBA" id="ARBA00022806"/>
    </source>
</evidence>
<dbReference type="PANTHER" id="PTHR13710">
    <property type="entry name" value="DNA HELICASE RECQ FAMILY MEMBER"/>
    <property type="match status" value="1"/>
</dbReference>
<dbReference type="Pfam" id="PF00270">
    <property type="entry name" value="DEAD"/>
    <property type="match status" value="1"/>
</dbReference>
<evidence type="ECO:0000256" key="10">
    <source>
        <dbReference type="ARBA" id="ARBA00034808"/>
    </source>
</evidence>
<evidence type="ECO:0000256" key="7">
    <source>
        <dbReference type="ARBA" id="ARBA00023125"/>
    </source>
</evidence>
<dbReference type="SMART" id="SM00490">
    <property type="entry name" value="HELICc"/>
    <property type="match status" value="1"/>
</dbReference>
<evidence type="ECO:0000256" key="8">
    <source>
        <dbReference type="ARBA" id="ARBA00023235"/>
    </source>
</evidence>
<evidence type="ECO:0000256" key="9">
    <source>
        <dbReference type="ARBA" id="ARBA00034617"/>
    </source>
</evidence>
<feature type="domain" description="Helicase C-terminal" evidence="14">
    <location>
        <begin position="217"/>
        <end position="360"/>
    </location>
</feature>
<dbReference type="SUPFAM" id="SSF52540">
    <property type="entry name" value="P-loop containing nucleoside triphosphate hydrolases"/>
    <property type="match status" value="1"/>
</dbReference>
<comment type="similarity">
    <text evidence="1">Belongs to the helicase family. RecQ subfamily.</text>
</comment>
<gene>
    <name evidence="15" type="ORF">BTO18_05930</name>
</gene>
<evidence type="ECO:0000256" key="4">
    <source>
        <dbReference type="ARBA" id="ARBA00022801"/>
    </source>
</evidence>
<keyword evidence="6" id="KW-0067">ATP-binding</keyword>
<dbReference type="GO" id="GO:0006310">
    <property type="term" value="P:DNA recombination"/>
    <property type="evidence" value="ECO:0007669"/>
    <property type="project" value="InterPro"/>
</dbReference>
<evidence type="ECO:0000256" key="6">
    <source>
        <dbReference type="ARBA" id="ARBA00022840"/>
    </source>
</evidence>
<dbReference type="GO" id="GO:0046872">
    <property type="term" value="F:metal ion binding"/>
    <property type="evidence" value="ECO:0007669"/>
    <property type="project" value="UniProtKB-KW"/>
</dbReference>
<dbReference type="GO" id="GO:0016787">
    <property type="term" value="F:hydrolase activity"/>
    <property type="evidence" value="ECO:0007669"/>
    <property type="project" value="UniProtKB-KW"/>
</dbReference>
<dbReference type="PROSITE" id="PS51194">
    <property type="entry name" value="HELICASE_CTER"/>
    <property type="match status" value="1"/>
</dbReference>
<dbReference type="Gene3D" id="1.10.10.10">
    <property type="entry name" value="Winged helix-like DNA-binding domain superfamily/Winged helix DNA-binding domain"/>
    <property type="match status" value="1"/>
</dbReference>
<dbReference type="InterPro" id="IPR004589">
    <property type="entry name" value="DNA_helicase_ATP-dep_RecQ"/>
</dbReference>
<keyword evidence="3" id="KW-0547">Nucleotide-binding</keyword>
<protein>
    <recommendedName>
        <fullName evidence="11">ATP-dependent DNA helicase RecQ</fullName>
        <ecNumber evidence="10">5.6.2.4</ecNumber>
    </recommendedName>
    <alternativeName>
        <fullName evidence="12">DNA 3'-5' helicase RecQ</fullName>
    </alternativeName>
</protein>
<dbReference type="NCBIfam" id="TIGR00614">
    <property type="entry name" value="recQ_fam"/>
    <property type="match status" value="1"/>
</dbReference>
<evidence type="ECO:0000259" key="13">
    <source>
        <dbReference type="PROSITE" id="PS51192"/>
    </source>
</evidence>
<dbReference type="PANTHER" id="PTHR13710:SF105">
    <property type="entry name" value="ATP-DEPENDENT DNA HELICASE Q1"/>
    <property type="match status" value="1"/>
</dbReference>
<dbReference type="AlphaFoldDB" id="A0A2S7WNA9"/>
<evidence type="ECO:0000256" key="1">
    <source>
        <dbReference type="ARBA" id="ARBA00005446"/>
    </source>
</evidence>
<evidence type="ECO:0000259" key="14">
    <source>
        <dbReference type="PROSITE" id="PS51194"/>
    </source>
</evidence>
<dbReference type="FunFam" id="3.40.50.300:FF:001389">
    <property type="entry name" value="ATP-dependent DNA helicase RecQ"/>
    <property type="match status" value="1"/>
</dbReference>
<evidence type="ECO:0000313" key="16">
    <source>
        <dbReference type="Proteomes" id="UP000238882"/>
    </source>
</evidence>
<sequence length="629" mass="72827">MKSPEEILQHYWKHPSFRSPQKEIIDAVLGKKDVTVLLPTGGGKSICFQVPALVKEGICLVISPLIALMQDQVASLQKKGIKATTIASGTKENDLITLFDNIKFGNYKFLYISPERLQSVFIQQKLKELNISFVAIDEAHCISEWGHDFRPAYRNIKVLKEILKGVNFIALTATANERVLDDISQNLELNKPVLFKKSFYRDKLAYQIFTTENKLLKLQQIFTKTKSPAIVYVSTRKKTKEISDFLNSNHFNSTFYHGGLSPFEKKTAFDNWMNESKKIIVTTNAFGMGIDKPNVGIVIHFDAPFSFENYIQESGRAGRNQKKSFAVLLKNEHDIYLLKSQLKKTLPTILEVKEVHKKLYQYFRIAYGEISEESYQFSLYDFCNKYEFSQKKVEIILKILANNSIIEITNTYNQKSTVIFNISSKNVISYAISNIYIKNFINSLLRTYTGLFKQKVKIDEYLLAKKNSTTTKQIYNLLNQLNEDGVVDYNRIKTENEIRFLVPREDNITINKISKNIQLFIKQKQEKLYQFLAYIQNNKICRSIQILTYFDENSTQKCGICDVCLSEKRTKKTAKENDILQLLAEKRSLSSQEINQHLKGKKKHILILLQHLLLENKIVINHQNKYQLK</sequence>
<keyword evidence="2" id="KW-0479">Metal-binding</keyword>
<comment type="caution">
    <text evidence="15">The sequence shown here is derived from an EMBL/GenBank/DDBJ whole genome shotgun (WGS) entry which is preliminary data.</text>
</comment>
<reference evidence="15 16" key="1">
    <citation type="submission" date="2016-12" db="EMBL/GenBank/DDBJ databases">
        <title>Trade-off between light-utilization and light-protection in marine flavobacteria.</title>
        <authorList>
            <person name="Kumagai Y."/>
            <person name="Yoshizawa S."/>
            <person name="Kogure K."/>
            <person name="Iwasaki W."/>
        </authorList>
    </citation>
    <scope>NUCLEOTIDE SEQUENCE [LARGE SCALE GENOMIC DNA]</scope>
    <source>
        <strain evidence="15 16">NBRC 108759</strain>
    </source>
</reference>
<dbReference type="InterPro" id="IPR027417">
    <property type="entry name" value="P-loop_NTPase"/>
</dbReference>
<dbReference type="GO" id="GO:0030894">
    <property type="term" value="C:replisome"/>
    <property type="evidence" value="ECO:0007669"/>
    <property type="project" value="TreeGrafter"/>
</dbReference>